<protein>
    <recommendedName>
        <fullName evidence="4">Amidophosphoribosyltransferase</fullName>
    </recommendedName>
</protein>
<dbReference type="PANTHER" id="PTHR47505">
    <property type="entry name" value="DNA UTILIZATION PROTEIN YHGH"/>
    <property type="match status" value="1"/>
</dbReference>
<dbReference type="Gene3D" id="3.40.50.2020">
    <property type="match status" value="1"/>
</dbReference>
<dbReference type="RefSeq" id="WP_188523821.1">
    <property type="nucleotide sequence ID" value="NZ_BMDG01000007.1"/>
</dbReference>
<organism evidence="2 3">
    <name type="scientific">Isoptericola cucumis</name>
    <dbReference type="NCBI Taxonomy" id="1776856"/>
    <lineage>
        <taxon>Bacteria</taxon>
        <taxon>Bacillati</taxon>
        <taxon>Actinomycetota</taxon>
        <taxon>Actinomycetes</taxon>
        <taxon>Micrococcales</taxon>
        <taxon>Promicromonosporaceae</taxon>
        <taxon>Isoptericola</taxon>
    </lineage>
</organism>
<proteinExistence type="predicted"/>
<dbReference type="InterPro" id="IPR029057">
    <property type="entry name" value="PRTase-like"/>
</dbReference>
<evidence type="ECO:0000256" key="1">
    <source>
        <dbReference type="SAM" id="MobiDB-lite"/>
    </source>
</evidence>
<dbReference type="SUPFAM" id="SSF53271">
    <property type="entry name" value="PRTase-like"/>
    <property type="match status" value="1"/>
</dbReference>
<dbReference type="PANTHER" id="PTHR47505:SF1">
    <property type="entry name" value="DNA UTILIZATION PROTEIN YHGH"/>
    <property type="match status" value="1"/>
</dbReference>
<reference evidence="3" key="1">
    <citation type="journal article" date="2019" name="Int. J. Syst. Evol. Microbiol.">
        <title>The Global Catalogue of Microorganisms (GCM) 10K type strain sequencing project: providing services to taxonomists for standard genome sequencing and annotation.</title>
        <authorList>
            <consortium name="The Broad Institute Genomics Platform"/>
            <consortium name="The Broad Institute Genome Sequencing Center for Infectious Disease"/>
            <person name="Wu L."/>
            <person name="Ma J."/>
        </authorList>
    </citation>
    <scope>NUCLEOTIDE SEQUENCE [LARGE SCALE GENOMIC DNA]</scope>
    <source>
        <strain evidence="3">CCM 8653</strain>
    </source>
</reference>
<comment type="caution">
    <text evidence="2">The sequence shown here is derived from an EMBL/GenBank/DDBJ whole genome shotgun (WGS) entry which is preliminary data.</text>
</comment>
<evidence type="ECO:0008006" key="4">
    <source>
        <dbReference type="Google" id="ProtNLM"/>
    </source>
</evidence>
<sequence>MPAPSEPTARGPAPAPPVLWARELARLVVPVSCPGCGRPDLPCCPACAALLHGPLLRAEATAPRLDRLDGVAPLPVWALARYADEVRGLVVAWKDHGRVDLDRVLAPALERAGGQVAGAVADAAAGRTVLVVPAPSTASSRRARGRDHLAPPARAVVRGLRGAGVAARAVPALRRLRGPDQVGLGARARGRNLANAVVVRGRALPTGGGPPACLLLDDVVTTGATLAAGERALEAAGADVVAALVVAATPPPGRRRTGTDPPPPAVYRASADGLA</sequence>
<dbReference type="InterPro" id="IPR051910">
    <property type="entry name" value="ComF/GntX_DNA_util-trans"/>
</dbReference>
<keyword evidence="3" id="KW-1185">Reference proteome</keyword>
<dbReference type="EMBL" id="BMDG01000007">
    <property type="protein sequence ID" value="GGI08736.1"/>
    <property type="molecule type" value="Genomic_DNA"/>
</dbReference>
<accession>A0ABQ2B7T3</accession>
<feature type="region of interest" description="Disordered" evidence="1">
    <location>
        <begin position="250"/>
        <end position="275"/>
    </location>
</feature>
<evidence type="ECO:0000313" key="2">
    <source>
        <dbReference type="EMBL" id="GGI08736.1"/>
    </source>
</evidence>
<evidence type="ECO:0000313" key="3">
    <source>
        <dbReference type="Proteomes" id="UP000632535"/>
    </source>
</evidence>
<name>A0ABQ2B7T3_9MICO</name>
<dbReference type="Proteomes" id="UP000632535">
    <property type="component" value="Unassembled WGS sequence"/>
</dbReference>
<gene>
    <name evidence="2" type="ORF">GCM10007368_22660</name>
</gene>